<proteinExistence type="predicted"/>
<dbReference type="InterPro" id="IPR019302">
    <property type="entry name" value="CAP12/PCTIR_TIR_dom"/>
</dbReference>
<accession>A0A2U1UYU7</accession>
<sequence length="275" mass="30453">MRRGIGRLKKRIEEVEAFDPQTVQKRYAPEITTLETSIEETLGAVFGSGTIEYNRYYGAHQLDAGGRAMLMIGGSGPEPISEVRDDIEKGKQSSLALLRQAIRFLEEEITDRENETAPSVPAQAKRPSRKVFVVHGHDEAALQSVARYLEKLGLEAIILREQPDQGLTIIEKFEGCAAEVGFAVVLLTPDDIGGSTMGPQQASRARQNVIFELGYFAGKLGRGRACLLRKGDVEIPSDLYGVIYTDLDIAEGWKMKLVRELKAAKLDFDANRAWE</sequence>
<gene>
    <name evidence="2" type="ORF">CR165_21405</name>
</gene>
<organism evidence="2 3">
    <name type="scientific">Teichococcus aestuarii</name>
    <dbReference type="NCBI Taxonomy" id="568898"/>
    <lineage>
        <taxon>Bacteria</taxon>
        <taxon>Pseudomonadati</taxon>
        <taxon>Pseudomonadota</taxon>
        <taxon>Alphaproteobacteria</taxon>
        <taxon>Acetobacterales</taxon>
        <taxon>Roseomonadaceae</taxon>
        <taxon>Roseomonas</taxon>
    </lineage>
</organism>
<dbReference type="Pfam" id="PF10137">
    <property type="entry name" value="CAP12-PCTIR_TIR"/>
    <property type="match status" value="1"/>
</dbReference>
<reference evidence="3" key="1">
    <citation type="submission" date="2017-10" db="EMBL/GenBank/DDBJ databases">
        <authorList>
            <person name="Toshchakov S.V."/>
            <person name="Goeva M.A."/>
        </authorList>
    </citation>
    <scope>NUCLEOTIDE SEQUENCE [LARGE SCALE GENOMIC DNA]</scope>
    <source>
        <strain evidence="3">JR1/69-1-13</strain>
    </source>
</reference>
<evidence type="ECO:0000313" key="2">
    <source>
        <dbReference type="EMBL" id="PWC26771.1"/>
    </source>
</evidence>
<dbReference type="Proteomes" id="UP000245048">
    <property type="component" value="Unassembled WGS sequence"/>
</dbReference>
<dbReference type="GO" id="GO:0050135">
    <property type="term" value="F:NADP+ nucleosidase activity"/>
    <property type="evidence" value="ECO:0007669"/>
    <property type="project" value="InterPro"/>
</dbReference>
<name>A0A2U1UYU7_9PROT</name>
<keyword evidence="3" id="KW-1185">Reference proteome</keyword>
<evidence type="ECO:0000313" key="3">
    <source>
        <dbReference type="Proteomes" id="UP000245048"/>
    </source>
</evidence>
<feature type="domain" description="CD-NTase-associated protein 12/Pycsar effector protein TIR" evidence="1">
    <location>
        <begin position="130"/>
        <end position="248"/>
    </location>
</feature>
<evidence type="ECO:0000259" key="1">
    <source>
        <dbReference type="Pfam" id="PF10137"/>
    </source>
</evidence>
<dbReference type="EMBL" id="PDOA01000025">
    <property type="protein sequence ID" value="PWC26771.1"/>
    <property type="molecule type" value="Genomic_DNA"/>
</dbReference>
<dbReference type="AlphaFoldDB" id="A0A2U1UYU7"/>
<protein>
    <recommendedName>
        <fullName evidence="1">CD-NTase-associated protein 12/Pycsar effector protein TIR domain-containing protein</fullName>
    </recommendedName>
</protein>
<dbReference type="OrthoDB" id="5497289at2"/>
<comment type="caution">
    <text evidence="2">The sequence shown here is derived from an EMBL/GenBank/DDBJ whole genome shotgun (WGS) entry which is preliminary data.</text>
</comment>